<protein>
    <submittedName>
        <fullName evidence="2 3">Nuclease HARBI1</fullName>
    </submittedName>
</protein>
<dbReference type="EMBL" id="SSTD01019280">
    <property type="protein sequence ID" value="TYJ96671.1"/>
    <property type="molecule type" value="Genomic_DNA"/>
</dbReference>
<evidence type="ECO:0000313" key="2">
    <source>
        <dbReference type="EMBL" id="KAA0034859.1"/>
    </source>
</evidence>
<reference evidence="4 5" key="1">
    <citation type="submission" date="2019-08" db="EMBL/GenBank/DDBJ databases">
        <title>Draft genome sequences of two oriental melons (Cucumis melo L. var makuwa).</title>
        <authorList>
            <person name="Kwon S.-Y."/>
        </authorList>
    </citation>
    <scope>NUCLEOTIDE SEQUENCE [LARGE SCALE GENOMIC DNA]</scope>
    <source>
        <strain evidence="5">cv. Chang Bougi</strain>
        <strain evidence="4">cv. SW 3</strain>
        <tissue evidence="2">Leaf</tissue>
    </source>
</reference>
<name>A0A5A7T0I1_CUCMM</name>
<dbReference type="InterPro" id="IPR058353">
    <property type="entry name" value="DUF8040"/>
</dbReference>
<organism evidence="2 4">
    <name type="scientific">Cucumis melo var. makuwa</name>
    <name type="common">Oriental melon</name>
    <dbReference type="NCBI Taxonomy" id="1194695"/>
    <lineage>
        <taxon>Eukaryota</taxon>
        <taxon>Viridiplantae</taxon>
        <taxon>Streptophyta</taxon>
        <taxon>Embryophyta</taxon>
        <taxon>Tracheophyta</taxon>
        <taxon>Spermatophyta</taxon>
        <taxon>Magnoliopsida</taxon>
        <taxon>eudicotyledons</taxon>
        <taxon>Gunneridae</taxon>
        <taxon>Pentapetalae</taxon>
        <taxon>rosids</taxon>
        <taxon>fabids</taxon>
        <taxon>Cucurbitales</taxon>
        <taxon>Cucurbitaceae</taxon>
        <taxon>Benincaseae</taxon>
        <taxon>Cucumis</taxon>
    </lineage>
</organism>
<accession>A0A5A7T0I1</accession>
<feature type="domain" description="DUF8040" evidence="1">
    <location>
        <begin position="1"/>
        <end position="63"/>
    </location>
</feature>
<dbReference type="Proteomes" id="UP000321393">
    <property type="component" value="Unassembled WGS sequence"/>
</dbReference>
<dbReference type="AlphaFoldDB" id="A0A5A7T0I1"/>
<comment type="caution">
    <text evidence="2">The sequence shown here is derived from an EMBL/GenBank/DDBJ whole genome shotgun (WGS) entry which is preliminary data.</text>
</comment>
<evidence type="ECO:0000313" key="5">
    <source>
        <dbReference type="Proteomes" id="UP000321947"/>
    </source>
</evidence>
<dbReference type="Pfam" id="PF26138">
    <property type="entry name" value="DUF8040"/>
    <property type="match status" value="1"/>
</dbReference>
<dbReference type="EMBL" id="SSTE01020357">
    <property type="protein sequence ID" value="KAA0034859.1"/>
    <property type="molecule type" value="Genomic_DNA"/>
</dbReference>
<dbReference type="Proteomes" id="UP000321947">
    <property type="component" value="Unassembled WGS sequence"/>
</dbReference>
<evidence type="ECO:0000259" key="1">
    <source>
        <dbReference type="Pfam" id="PF26138"/>
    </source>
</evidence>
<proteinExistence type="predicted"/>
<gene>
    <name evidence="3" type="ORF">E5676_scaffold549G00200</name>
    <name evidence="2" type="ORF">E6C27_scaffold515G00240</name>
</gene>
<sequence>MDQRCFDILCHLLRIITRLTSMKVVDVEKMVAMFLHILAYNVKNRVIQQDFMQSGETIFRHFNMGKGSEKRETFVAVRSSPPSLPSSLPSVAAVRRCDYNFSFSLPPCTIKPIGGGFPNAVHGVGKADEAFPTSWIVSGKTASEEAFPMRDQHNVRKAYPDSLPPMFVPMPRTASRYPFPTYFSLPPTFFSIGKIPISCSG</sequence>
<evidence type="ECO:0000313" key="4">
    <source>
        <dbReference type="Proteomes" id="UP000321393"/>
    </source>
</evidence>
<evidence type="ECO:0000313" key="3">
    <source>
        <dbReference type="EMBL" id="TYJ96671.1"/>
    </source>
</evidence>